<organism evidence="2 3">
    <name type="scientific">Paenibacillus haidiansis</name>
    <dbReference type="NCBI Taxonomy" id="1574488"/>
    <lineage>
        <taxon>Bacteria</taxon>
        <taxon>Bacillati</taxon>
        <taxon>Bacillota</taxon>
        <taxon>Bacilli</taxon>
        <taxon>Bacillales</taxon>
        <taxon>Paenibacillaceae</taxon>
        <taxon>Paenibacillus</taxon>
    </lineage>
</organism>
<dbReference type="RefSeq" id="WP_331847756.1">
    <property type="nucleotide sequence ID" value="NZ_JAZHPZ010000008.1"/>
</dbReference>
<feature type="chain" id="PRO_5046866925" description="SH3 domain-containing protein" evidence="1">
    <location>
        <begin position="24"/>
        <end position="108"/>
    </location>
</feature>
<evidence type="ECO:0000256" key="1">
    <source>
        <dbReference type="SAM" id="SignalP"/>
    </source>
</evidence>
<accession>A0ABU7VUV0</accession>
<sequence length="108" mass="11429">MKKLATLSAAVILSAAFATGASAAPVEDVVAPEVEEPIVEAEDVVIAPNPIELLEITYIYGAPQGDAISALAPQMVHPTGSIVGDWVEIYTWLGTTWIYLPGYVPSYL</sequence>
<keyword evidence="1" id="KW-0732">Signal</keyword>
<dbReference type="EMBL" id="JAZHPZ010000008">
    <property type="protein sequence ID" value="MEF2967537.1"/>
    <property type="molecule type" value="Genomic_DNA"/>
</dbReference>
<evidence type="ECO:0000313" key="2">
    <source>
        <dbReference type="EMBL" id="MEF2967537.1"/>
    </source>
</evidence>
<evidence type="ECO:0008006" key="4">
    <source>
        <dbReference type="Google" id="ProtNLM"/>
    </source>
</evidence>
<feature type="signal peptide" evidence="1">
    <location>
        <begin position="1"/>
        <end position="23"/>
    </location>
</feature>
<dbReference type="Proteomes" id="UP001306950">
    <property type="component" value="Unassembled WGS sequence"/>
</dbReference>
<reference evidence="2 3" key="1">
    <citation type="submission" date="2024-02" db="EMBL/GenBank/DDBJ databases">
        <title>A nitrogen-fixing paenibacillus bacterium.</title>
        <authorList>
            <person name="Zhang W.L."/>
            <person name="Chen S.F."/>
        </authorList>
    </citation>
    <scope>NUCLEOTIDE SEQUENCE [LARGE SCALE GENOMIC DNA]</scope>
    <source>
        <strain evidence="2 3">M1</strain>
    </source>
</reference>
<comment type="caution">
    <text evidence="2">The sequence shown here is derived from an EMBL/GenBank/DDBJ whole genome shotgun (WGS) entry which is preliminary data.</text>
</comment>
<gene>
    <name evidence="2" type="ORF">V3851_17050</name>
</gene>
<protein>
    <recommendedName>
        <fullName evidence="4">SH3 domain-containing protein</fullName>
    </recommendedName>
</protein>
<keyword evidence="3" id="KW-1185">Reference proteome</keyword>
<proteinExistence type="predicted"/>
<evidence type="ECO:0000313" key="3">
    <source>
        <dbReference type="Proteomes" id="UP001306950"/>
    </source>
</evidence>
<name>A0ABU7VUV0_9BACL</name>